<dbReference type="RefSeq" id="WP_082072353.1">
    <property type="nucleotide sequence ID" value="NZ_JYIT01000080.1"/>
</dbReference>
<organism evidence="2 3">
    <name type="scientific">Microbacterium azadirachtae</name>
    <dbReference type="NCBI Taxonomy" id="582680"/>
    <lineage>
        <taxon>Bacteria</taxon>
        <taxon>Bacillati</taxon>
        <taxon>Actinomycetota</taxon>
        <taxon>Actinomycetes</taxon>
        <taxon>Micrococcales</taxon>
        <taxon>Microbacteriaceae</taxon>
        <taxon>Microbacterium</taxon>
    </lineage>
</organism>
<dbReference type="PANTHER" id="PTHR46523:SF1">
    <property type="entry name" value="DCTP PYROPHOSPHATASE 1"/>
    <property type="match status" value="1"/>
</dbReference>
<dbReference type="CDD" id="cd11537">
    <property type="entry name" value="NTP-PPase_RS21-C6_like"/>
    <property type="match status" value="1"/>
</dbReference>
<feature type="region of interest" description="Disordered" evidence="1">
    <location>
        <begin position="112"/>
        <end position="137"/>
    </location>
</feature>
<sequence>MPSPSTLAALRAFVEERDWDQFHTPENLAKSIAIESGELLECFQWGGDFDPTRVEEELADVVTYCIHLANRIGVDLDDIVLRKLESSRQKYPTEQARGRMVKYTQLAAEREAETETVTEAAIRDGARAGAASDPEPS</sequence>
<dbReference type="GO" id="GO:0047429">
    <property type="term" value="F:nucleoside triphosphate diphosphatase activity"/>
    <property type="evidence" value="ECO:0007669"/>
    <property type="project" value="InterPro"/>
</dbReference>
<dbReference type="Pfam" id="PF12643">
    <property type="entry name" value="MazG-like"/>
    <property type="match status" value="1"/>
</dbReference>
<proteinExistence type="predicted"/>
<name>A0A0F0KN54_9MICO</name>
<dbReference type="PATRIC" id="fig|582680.7.peg.2468"/>
<evidence type="ECO:0000313" key="3">
    <source>
        <dbReference type="Proteomes" id="UP000033448"/>
    </source>
</evidence>
<evidence type="ECO:0000313" key="2">
    <source>
        <dbReference type="EMBL" id="KJL21879.1"/>
    </source>
</evidence>
<reference evidence="2 3" key="1">
    <citation type="submission" date="2015-02" db="EMBL/GenBank/DDBJ databases">
        <title>Draft genome sequences of ten Microbacterium spp. with emphasis on heavy metal contaminated environments.</title>
        <authorList>
            <person name="Corretto E."/>
        </authorList>
    </citation>
    <scope>NUCLEOTIDE SEQUENCE [LARGE SCALE GENOMIC DNA]</scope>
    <source>
        <strain evidence="2 3">DSM 23848</strain>
    </source>
</reference>
<keyword evidence="3" id="KW-1185">Reference proteome</keyword>
<dbReference type="AlphaFoldDB" id="A0A0F0KN54"/>
<dbReference type="GO" id="GO:0009143">
    <property type="term" value="P:nucleoside triphosphate catabolic process"/>
    <property type="evidence" value="ECO:0007669"/>
    <property type="project" value="InterPro"/>
</dbReference>
<dbReference type="Proteomes" id="UP000033448">
    <property type="component" value="Unassembled WGS sequence"/>
</dbReference>
<gene>
    <name evidence="2" type="ORF">RL72_02418</name>
</gene>
<dbReference type="PANTHER" id="PTHR46523">
    <property type="entry name" value="DCTP PYROPHOSPHATASE 1"/>
    <property type="match status" value="1"/>
</dbReference>
<dbReference type="SUPFAM" id="SSF101386">
    <property type="entry name" value="all-alpha NTP pyrophosphatases"/>
    <property type="match status" value="1"/>
</dbReference>
<comment type="caution">
    <text evidence="2">The sequence shown here is derived from an EMBL/GenBank/DDBJ whole genome shotgun (WGS) entry which is preliminary data.</text>
</comment>
<dbReference type="OrthoDB" id="9791898at2"/>
<evidence type="ECO:0000256" key="1">
    <source>
        <dbReference type="SAM" id="MobiDB-lite"/>
    </source>
</evidence>
<dbReference type="Gene3D" id="1.10.287.1080">
    <property type="entry name" value="MazG-like"/>
    <property type="match status" value="1"/>
</dbReference>
<dbReference type="EMBL" id="JYIT01000080">
    <property type="protein sequence ID" value="KJL21879.1"/>
    <property type="molecule type" value="Genomic_DNA"/>
</dbReference>
<evidence type="ECO:0008006" key="4">
    <source>
        <dbReference type="Google" id="ProtNLM"/>
    </source>
</evidence>
<protein>
    <recommendedName>
        <fullName evidence="4">MazG nucleotide pyrophosphohydrolase domain protein</fullName>
    </recommendedName>
</protein>
<accession>A0A0F0KN54</accession>
<dbReference type="InterPro" id="IPR052555">
    <property type="entry name" value="dCTP_Pyrophosphatase"/>
</dbReference>
<dbReference type="InterPro" id="IPR025984">
    <property type="entry name" value="DCTPP"/>
</dbReference>